<dbReference type="RefSeq" id="WP_167238224.1">
    <property type="nucleotide sequence ID" value="NZ_WHJF01000047.1"/>
</dbReference>
<evidence type="ECO:0000313" key="2">
    <source>
        <dbReference type="Proteomes" id="UP000610594"/>
    </source>
</evidence>
<proteinExistence type="predicted"/>
<comment type="caution">
    <text evidence="1">The sequence shown here is derived from an EMBL/GenBank/DDBJ whole genome shotgun (WGS) entry which is preliminary data.</text>
</comment>
<keyword evidence="2" id="KW-1185">Reference proteome</keyword>
<reference evidence="1 2" key="1">
    <citation type="submission" date="2019-10" db="EMBL/GenBank/DDBJ databases">
        <title>Taxonomy of Antarctic Massilia spp.: description of Massilia rubra sp. nov., Massilia aquatica sp. nov., Massilia mucilaginosa sp. nov., Massilia frigida sp. nov. isolated from streams, lakes and regoliths.</title>
        <authorList>
            <person name="Holochova P."/>
            <person name="Sedlacek I."/>
            <person name="Kralova S."/>
            <person name="Maslanova I."/>
            <person name="Busse H.-J."/>
            <person name="Stankova E."/>
            <person name="Vrbovska V."/>
            <person name="Kovarovic V."/>
            <person name="Bartak M."/>
            <person name="Svec P."/>
            <person name="Pantucek R."/>
        </authorList>
    </citation>
    <scope>NUCLEOTIDE SEQUENCE [LARGE SCALE GENOMIC DNA]</scope>
    <source>
        <strain evidence="1 2">CCM 8694</strain>
    </source>
</reference>
<dbReference type="Proteomes" id="UP000610594">
    <property type="component" value="Unassembled WGS sequence"/>
</dbReference>
<gene>
    <name evidence="1" type="ORF">F1735_17985</name>
</gene>
<organism evidence="1 2">
    <name type="scientific">Massilia genomosp. 1</name>
    <dbReference type="NCBI Taxonomy" id="2609280"/>
    <lineage>
        <taxon>Bacteria</taxon>
        <taxon>Pseudomonadati</taxon>
        <taxon>Pseudomonadota</taxon>
        <taxon>Betaproteobacteria</taxon>
        <taxon>Burkholderiales</taxon>
        <taxon>Oxalobacteraceae</taxon>
        <taxon>Telluria group</taxon>
        <taxon>Massilia</taxon>
    </lineage>
</organism>
<protein>
    <submittedName>
        <fullName evidence="1">Uncharacterized protein</fullName>
    </submittedName>
</protein>
<evidence type="ECO:0000313" key="1">
    <source>
        <dbReference type="EMBL" id="NHZ64172.1"/>
    </source>
</evidence>
<accession>A0ABX0MN19</accession>
<sequence length="83" mass="9710">MNSKRCCVDNAALWFCLLRSLPGGRSDRRRPHRGAALLTSYGRRDPAAQEKLMAMFAKEQIYFEFLLHYEPEEPFSRLKYGIK</sequence>
<dbReference type="EMBL" id="WHJF01000047">
    <property type="protein sequence ID" value="NHZ64172.1"/>
    <property type="molecule type" value="Genomic_DNA"/>
</dbReference>
<name>A0ABX0MN19_9BURK</name>